<evidence type="ECO:0000313" key="2">
    <source>
        <dbReference type="Proteomes" id="UP000002350"/>
    </source>
</evidence>
<sequence>MLQVKMMPDMEILSLPITIKNINSIGYDKELAQYGFSLNSPQSEADFFGAESDY</sequence>
<name>D4ZEH6_SHEVD</name>
<dbReference type="RefSeq" id="WP_013049521.1">
    <property type="nucleotide sequence ID" value="NC_014012.1"/>
</dbReference>
<accession>D4ZEH6</accession>
<keyword evidence="2" id="KW-1185">Reference proteome</keyword>
<dbReference type="Proteomes" id="UP000002350">
    <property type="component" value="Chromosome"/>
</dbReference>
<gene>
    <name evidence="1" type="ordered locus">SVI_0235</name>
</gene>
<evidence type="ECO:0000313" key="1">
    <source>
        <dbReference type="EMBL" id="BAJ00206.1"/>
    </source>
</evidence>
<dbReference type="KEGG" id="svo:SVI_0235"/>
<protein>
    <submittedName>
        <fullName evidence="1">Uncharacterized protein</fullName>
    </submittedName>
</protein>
<proteinExistence type="predicted"/>
<organism evidence="1 2">
    <name type="scientific">Shewanella violacea (strain JCM 10179 / CIP 106290 / LMG 19151 / DSS12)</name>
    <dbReference type="NCBI Taxonomy" id="637905"/>
    <lineage>
        <taxon>Bacteria</taxon>
        <taxon>Pseudomonadati</taxon>
        <taxon>Pseudomonadota</taxon>
        <taxon>Gammaproteobacteria</taxon>
        <taxon>Alteromonadales</taxon>
        <taxon>Shewanellaceae</taxon>
        <taxon>Shewanella</taxon>
    </lineage>
</organism>
<reference evidence="2" key="1">
    <citation type="journal article" date="2010" name="Mol. Biosyst.">
        <title>Complete genome sequence and comparative analysis of Shewanella violacea, a psychrophilic and piezophilic bacterium from deep sea floor sediments.</title>
        <authorList>
            <person name="Aono E."/>
            <person name="Baba T."/>
            <person name="Ara T."/>
            <person name="Nishi T."/>
            <person name="Nakamichi T."/>
            <person name="Inamoto E."/>
            <person name="Toyonaga H."/>
            <person name="Hasegawa M."/>
            <person name="Takai Y."/>
            <person name="Okumura Y."/>
            <person name="Baba M."/>
            <person name="Tomita M."/>
            <person name="Kato C."/>
            <person name="Oshima T."/>
            <person name="Nakasone K."/>
            <person name="Mori H."/>
        </authorList>
    </citation>
    <scope>NUCLEOTIDE SEQUENCE [LARGE SCALE GENOMIC DNA]</scope>
    <source>
        <strain evidence="2">JCM 10179 / CIP 106290 / LMG 19151 / DSS12</strain>
    </source>
</reference>
<dbReference type="AlphaFoldDB" id="D4ZEH6"/>
<dbReference type="HOGENOM" id="CLU_3047957_0_0_6"/>
<dbReference type="OrthoDB" id="5761885at2"/>
<dbReference type="EMBL" id="AP011177">
    <property type="protein sequence ID" value="BAJ00206.1"/>
    <property type="molecule type" value="Genomic_DNA"/>
</dbReference>